<proteinExistence type="predicted"/>
<dbReference type="Pfam" id="PF00069">
    <property type="entry name" value="Pkinase"/>
    <property type="match status" value="1"/>
</dbReference>
<dbReference type="SMART" id="SM00220">
    <property type="entry name" value="S_TKc"/>
    <property type="match status" value="1"/>
</dbReference>
<feature type="domain" description="Protein kinase" evidence="1">
    <location>
        <begin position="1"/>
        <end position="339"/>
    </location>
</feature>
<dbReference type="Gene3D" id="3.30.200.20">
    <property type="entry name" value="Phosphorylase Kinase, domain 1"/>
    <property type="match status" value="1"/>
</dbReference>
<accession>A0A418ALS8</accession>
<dbReference type="GO" id="GO:0004672">
    <property type="term" value="F:protein kinase activity"/>
    <property type="evidence" value="ECO:0007669"/>
    <property type="project" value="InterPro"/>
</dbReference>
<dbReference type="EMBL" id="QUSY01001273">
    <property type="protein sequence ID" value="RHY25511.1"/>
    <property type="molecule type" value="Genomic_DNA"/>
</dbReference>
<reference evidence="2 3" key="1">
    <citation type="submission" date="2018-08" db="EMBL/GenBank/DDBJ databases">
        <title>Aphanomyces genome sequencing and annotation.</title>
        <authorList>
            <person name="Minardi D."/>
            <person name="Oidtmann B."/>
            <person name="Van Der Giezen M."/>
            <person name="Studholme D.J."/>
        </authorList>
    </citation>
    <scope>NUCLEOTIDE SEQUENCE [LARGE SCALE GENOMIC DNA]</scope>
    <source>
        <strain evidence="2 3">NJM0002</strain>
    </source>
</reference>
<dbReference type="Proteomes" id="UP000285060">
    <property type="component" value="Unassembled WGS sequence"/>
</dbReference>
<name>A0A418ALS8_9STRA</name>
<gene>
    <name evidence="2" type="ORF">DYB32_008275</name>
</gene>
<dbReference type="VEuPathDB" id="FungiDB:H310_06562"/>
<comment type="caution">
    <text evidence="2">The sequence shown here is derived from an EMBL/GenBank/DDBJ whole genome shotgun (WGS) entry which is preliminary data.</text>
</comment>
<dbReference type="InterPro" id="IPR000719">
    <property type="entry name" value="Prot_kinase_dom"/>
</dbReference>
<evidence type="ECO:0000313" key="2">
    <source>
        <dbReference type="EMBL" id="RHY25511.1"/>
    </source>
</evidence>
<keyword evidence="3" id="KW-1185">Reference proteome</keyword>
<organism evidence="2 3">
    <name type="scientific">Aphanomyces invadans</name>
    <dbReference type="NCBI Taxonomy" id="157072"/>
    <lineage>
        <taxon>Eukaryota</taxon>
        <taxon>Sar</taxon>
        <taxon>Stramenopiles</taxon>
        <taxon>Oomycota</taxon>
        <taxon>Saprolegniomycetes</taxon>
        <taxon>Saprolegniales</taxon>
        <taxon>Verrucalvaceae</taxon>
        <taxon>Aphanomyces</taxon>
    </lineage>
</organism>
<dbReference type="AlphaFoldDB" id="A0A418ALS8"/>
<dbReference type="PANTHER" id="PTHR24347">
    <property type="entry name" value="SERINE/THREONINE-PROTEIN KINASE"/>
    <property type="match status" value="1"/>
</dbReference>
<dbReference type="SUPFAM" id="SSF56112">
    <property type="entry name" value="Protein kinase-like (PK-like)"/>
    <property type="match status" value="2"/>
</dbReference>
<evidence type="ECO:0000259" key="1">
    <source>
        <dbReference type="PROSITE" id="PS50011"/>
    </source>
</evidence>
<dbReference type="InterPro" id="IPR011009">
    <property type="entry name" value="Kinase-like_dom_sf"/>
</dbReference>
<dbReference type="PROSITE" id="PS50011">
    <property type="entry name" value="PROTEIN_KINASE_DOM"/>
    <property type="match status" value="1"/>
</dbReference>
<evidence type="ECO:0000313" key="3">
    <source>
        <dbReference type="Proteomes" id="UP000285060"/>
    </source>
</evidence>
<dbReference type="Gene3D" id="1.10.510.10">
    <property type="entry name" value="Transferase(Phosphotransferase) domain 1"/>
    <property type="match status" value="1"/>
</dbReference>
<protein>
    <recommendedName>
        <fullName evidence="1">Protein kinase domain-containing protein</fullName>
    </recommendedName>
</protein>
<dbReference type="GO" id="GO:0005524">
    <property type="term" value="F:ATP binding"/>
    <property type="evidence" value="ECO:0007669"/>
    <property type="project" value="InterPro"/>
</dbReference>
<sequence length="350" mass="39869">MKIFDTAVMGLHRHASLRVELNTLLPNKHPNVVNVHDVNVEDGLCYVVCDLEEGNDLFDVLVKKVQAAVALKTHFCAPRTSPPSISVSEKKTVEVTRKEQLTIDTFLLDYDIHKEVLSEGKFSITRRGTFKPSGKDVEMTFYSKALMEFDDEIELNTMIDVLRHMGHHDHIVHVHDFYTDSDEYCLVMDAVDGTKDLFDHVVDKVRTCMETNRLIREQGYVILSSYIAPEILENIDGPCPYGIQVDIWSLGVLLFVLLGGYLPFHGNSQDDLYRAIKIGRFEFDEPYWEGISSAAQDIISKMLVTDPQKRYFQSFMINIGLTATHVRSSAFDLLLHPWILDVSADLKPLF</sequence>